<name>A0A8J5JPV8_HOMAM</name>
<gene>
    <name evidence="2" type="ORF">Hamer_G004120</name>
</gene>
<organism evidence="2 3">
    <name type="scientific">Homarus americanus</name>
    <name type="common">American lobster</name>
    <dbReference type="NCBI Taxonomy" id="6706"/>
    <lineage>
        <taxon>Eukaryota</taxon>
        <taxon>Metazoa</taxon>
        <taxon>Ecdysozoa</taxon>
        <taxon>Arthropoda</taxon>
        <taxon>Crustacea</taxon>
        <taxon>Multicrustacea</taxon>
        <taxon>Malacostraca</taxon>
        <taxon>Eumalacostraca</taxon>
        <taxon>Eucarida</taxon>
        <taxon>Decapoda</taxon>
        <taxon>Pleocyemata</taxon>
        <taxon>Astacidea</taxon>
        <taxon>Nephropoidea</taxon>
        <taxon>Nephropidae</taxon>
        <taxon>Homarus</taxon>
    </lineage>
</organism>
<dbReference type="AlphaFoldDB" id="A0A8J5JPV8"/>
<comment type="caution">
    <text evidence="2">The sequence shown here is derived from an EMBL/GenBank/DDBJ whole genome shotgun (WGS) entry which is preliminary data.</text>
</comment>
<evidence type="ECO:0008006" key="4">
    <source>
        <dbReference type="Google" id="ProtNLM"/>
    </source>
</evidence>
<accession>A0A8J5JPV8</accession>
<feature type="chain" id="PRO_5035325140" description="Protein quiver" evidence="1">
    <location>
        <begin position="39"/>
        <end position="235"/>
    </location>
</feature>
<protein>
    <recommendedName>
        <fullName evidence="4">Protein quiver</fullName>
    </recommendedName>
</protein>
<evidence type="ECO:0000313" key="2">
    <source>
        <dbReference type="EMBL" id="KAG7159490.1"/>
    </source>
</evidence>
<evidence type="ECO:0000256" key="1">
    <source>
        <dbReference type="SAM" id="SignalP"/>
    </source>
</evidence>
<keyword evidence="3" id="KW-1185">Reference proteome</keyword>
<keyword evidence="1" id="KW-0732">Signal</keyword>
<proteinExistence type="predicted"/>
<evidence type="ECO:0000313" key="3">
    <source>
        <dbReference type="Proteomes" id="UP000747542"/>
    </source>
</evidence>
<dbReference type="EMBL" id="JAHLQT010033114">
    <property type="protein sequence ID" value="KAG7159490.1"/>
    <property type="molecule type" value="Genomic_DNA"/>
</dbReference>
<reference evidence="2" key="1">
    <citation type="journal article" date="2021" name="Sci. Adv.">
        <title>The American lobster genome reveals insights on longevity, neural, and immune adaptations.</title>
        <authorList>
            <person name="Polinski J.M."/>
            <person name="Zimin A.V."/>
            <person name="Clark K.F."/>
            <person name="Kohn A.B."/>
            <person name="Sadowski N."/>
            <person name="Timp W."/>
            <person name="Ptitsyn A."/>
            <person name="Khanna P."/>
            <person name="Romanova D.Y."/>
            <person name="Williams P."/>
            <person name="Greenwood S.J."/>
            <person name="Moroz L.L."/>
            <person name="Walt D.R."/>
            <person name="Bodnar A.G."/>
        </authorList>
    </citation>
    <scope>NUCLEOTIDE SEQUENCE</scope>
    <source>
        <strain evidence="2">GMGI-L3</strain>
    </source>
</reference>
<sequence>MATLVISEIQPPATVPLPWRFMLPLTLFTLSLLAPACGIQCYECVHNNQRVKRHNRFVYPCSEFDGSNRYIMNCPDSRLCIYQRITLTLSSENIMVITKDGCTPNVTDHARYAEAGLVKEGCIQHKSAYKPPSSEYCYCGYDLCNNASSSHQSLQVLIAVAFITIFLHCLNWKSSINHFSKLGNPSHVLVPFGGLHELASRILFSITDQLICALLPQIPLLKDISFKYEMMSRHI</sequence>
<dbReference type="Proteomes" id="UP000747542">
    <property type="component" value="Unassembled WGS sequence"/>
</dbReference>
<feature type="signal peptide" evidence="1">
    <location>
        <begin position="1"/>
        <end position="38"/>
    </location>
</feature>